<dbReference type="SUPFAM" id="SSF159006">
    <property type="entry name" value="YopX-like"/>
    <property type="match status" value="1"/>
</dbReference>
<name>A0ABT7RZA8_9LACO</name>
<dbReference type="EMBL" id="JAUCAQ010000012">
    <property type="protein sequence ID" value="MDM7646637.1"/>
    <property type="molecule type" value="Genomic_DNA"/>
</dbReference>
<proteinExistence type="predicted"/>
<accession>A0ABT7RZA8</accession>
<evidence type="ECO:0000313" key="3">
    <source>
        <dbReference type="Proteomes" id="UP001242903"/>
    </source>
</evidence>
<evidence type="ECO:0000313" key="2">
    <source>
        <dbReference type="EMBL" id="MDM7646637.1"/>
    </source>
</evidence>
<protein>
    <submittedName>
        <fullName evidence="2">YopX family protein</fullName>
    </submittedName>
</protein>
<gene>
    <name evidence="2" type="ORF">QUE93_06365</name>
</gene>
<evidence type="ECO:0000259" key="1">
    <source>
        <dbReference type="Pfam" id="PF09643"/>
    </source>
</evidence>
<organism evidence="2 3">
    <name type="scientific">Leuconostoc falkenbergense</name>
    <dbReference type="NCBI Taxonomy" id="2766470"/>
    <lineage>
        <taxon>Bacteria</taxon>
        <taxon>Bacillati</taxon>
        <taxon>Bacillota</taxon>
        <taxon>Bacilli</taxon>
        <taxon>Lactobacillales</taxon>
        <taxon>Lactobacillaceae</taxon>
        <taxon>Leuconostoc</taxon>
    </lineage>
</organism>
<reference evidence="2 3" key="1">
    <citation type="submission" date="2023-06" db="EMBL/GenBank/DDBJ databases">
        <title>Draft Genome Sequences of lactic acid bacteria strains isolated from fermented milk products.</title>
        <authorList>
            <person name="Elcheninov A.G."/>
            <person name="Klyukina A."/>
            <person name="Zayulina K.S."/>
            <person name="Gavirova L.A."/>
            <person name="Shcherbakova P.A."/>
            <person name="Shestakov A.I."/>
            <person name="Kublanov I.V."/>
            <person name="Kochetkova T.V."/>
        </authorList>
    </citation>
    <scope>NUCLEOTIDE SEQUENCE [LARGE SCALE GENOMIC DNA]</scope>
    <source>
        <strain evidence="2 3">TOM.81</strain>
    </source>
</reference>
<dbReference type="Pfam" id="PF09643">
    <property type="entry name" value="YopX"/>
    <property type="match status" value="1"/>
</dbReference>
<sequence length="133" mass="15015">MREIKFRVWDNEENNFWGEGRSLSLVSLVSDSLVNDDSTVLEQYTGLKDFNGAEIYEGDILQDVDDSTIVGVVEYDKAFGEYDCGDNNLYECTRDCVVIGNIHENADLLNDTERISPDDIGNDIHEFLHGGDK</sequence>
<dbReference type="RefSeq" id="WP_289456431.1">
    <property type="nucleotide sequence ID" value="NZ_JAUCAQ010000012.1"/>
</dbReference>
<dbReference type="Proteomes" id="UP001242903">
    <property type="component" value="Unassembled WGS sequence"/>
</dbReference>
<keyword evidence="3" id="KW-1185">Reference proteome</keyword>
<dbReference type="InterPro" id="IPR019096">
    <property type="entry name" value="YopX_protein"/>
</dbReference>
<dbReference type="Gene3D" id="2.30.30.290">
    <property type="entry name" value="YopX-like domains"/>
    <property type="match status" value="1"/>
</dbReference>
<feature type="domain" description="YopX protein" evidence="1">
    <location>
        <begin position="5"/>
        <end position="109"/>
    </location>
</feature>
<dbReference type="InterPro" id="IPR023385">
    <property type="entry name" value="YopX-like_C"/>
</dbReference>
<comment type="caution">
    <text evidence="2">The sequence shown here is derived from an EMBL/GenBank/DDBJ whole genome shotgun (WGS) entry which is preliminary data.</text>
</comment>